<dbReference type="PATRIC" id="fig|1299326.3.peg.6547"/>
<organism evidence="1 2">
    <name type="scientific">Mycobacterium kansasii 662</name>
    <dbReference type="NCBI Taxonomy" id="1299326"/>
    <lineage>
        <taxon>Bacteria</taxon>
        <taxon>Bacillati</taxon>
        <taxon>Actinomycetota</taxon>
        <taxon>Actinomycetes</taxon>
        <taxon>Mycobacteriales</taxon>
        <taxon>Mycobacteriaceae</taxon>
        <taxon>Mycobacterium</taxon>
    </lineage>
</organism>
<dbReference type="AlphaFoldDB" id="X7XT29"/>
<dbReference type="Proteomes" id="UP000020561">
    <property type="component" value="Unassembled WGS sequence"/>
</dbReference>
<evidence type="ECO:0000313" key="1">
    <source>
        <dbReference type="EMBL" id="ETZ97437.1"/>
    </source>
</evidence>
<evidence type="ECO:0000313" key="2">
    <source>
        <dbReference type="Proteomes" id="UP000020561"/>
    </source>
</evidence>
<name>X7XT29_MYCKA</name>
<dbReference type="EMBL" id="JAOA01000033">
    <property type="protein sequence ID" value="ETZ97437.1"/>
    <property type="molecule type" value="Genomic_DNA"/>
</dbReference>
<comment type="caution">
    <text evidence="1">The sequence shown here is derived from an EMBL/GenBank/DDBJ whole genome shotgun (WGS) entry which is preliminary data.</text>
</comment>
<accession>X7XT29</accession>
<sequence length="115" mass="11971">MLDTKAIRCLGSLRPPKCGGKPVPCNPLGAHFDAFVNFVPDRHNRRAIEAAIARRAGCRDDRGALLWGSPRQVGPSCGPSATRGCATWSSHPCPVLCPSVRPANGCGPPCGSPAA</sequence>
<protein>
    <submittedName>
        <fullName evidence="1">Uncharacterized protein</fullName>
    </submittedName>
</protein>
<reference evidence="1 2" key="1">
    <citation type="submission" date="2013-12" db="EMBL/GenBank/DDBJ databases">
        <authorList>
            <person name="Brown-Elliot B."/>
            <person name="Wallace R."/>
            <person name="Lenaerts A."/>
            <person name="Ordway D."/>
            <person name="DeGroote M.A."/>
            <person name="Parker T."/>
            <person name="Sizemore C."/>
            <person name="Tallon L.J."/>
            <person name="Sadzewicz L.K."/>
            <person name="Sengamalay N."/>
            <person name="Fraser C.M."/>
            <person name="Hine E."/>
            <person name="Shefchek K.A."/>
            <person name="Das S.P."/>
            <person name="Tettelin H."/>
        </authorList>
    </citation>
    <scope>NUCLEOTIDE SEQUENCE [LARGE SCALE GENOMIC DNA]</scope>
    <source>
        <strain evidence="1 2">662</strain>
    </source>
</reference>
<proteinExistence type="predicted"/>
<gene>
    <name evidence="1" type="ORF">I545_6818</name>
</gene>